<dbReference type="AlphaFoldDB" id="A0A2I6S8L8"/>
<dbReference type="GO" id="GO:0003700">
    <property type="term" value="F:DNA-binding transcription factor activity"/>
    <property type="evidence" value="ECO:0007669"/>
    <property type="project" value="InterPro"/>
</dbReference>
<keyword evidence="2" id="KW-0238">DNA-binding</keyword>
<dbReference type="Gene3D" id="1.10.10.10">
    <property type="entry name" value="Winged helix-like DNA-binding domain superfamily/Winged helix DNA-binding domain"/>
    <property type="match status" value="1"/>
</dbReference>
<dbReference type="InterPro" id="IPR050679">
    <property type="entry name" value="Bact_HTH_transcr_reg"/>
</dbReference>
<dbReference type="EMBL" id="CP025682">
    <property type="protein sequence ID" value="AUN95604.1"/>
    <property type="molecule type" value="Genomic_DNA"/>
</dbReference>
<dbReference type="PANTHER" id="PTHR44846:SF1">
    <property type="entry name" value="MANNOSYL-D-GLYCERATE TRANSPORT_METABOLISM SYSTEM REPRESSOR MNGR-RELATED"/>
    <property type="match status" value="1"/>
</dbReference>
<dbReference type="InterPro" id="IPR000524">
    <property type="entry name" value="Tscrpt_reg_HTH_GntR"/>
</dbReference>
<dbReference type="Pfam" id="PF00392">
    <property type="entry name" value="GntR"/>
    <property type="match status" value="1"/>
</dbReference>
<dbReference type="InterPro" id="IPR036390">
    <property type="entry name" value="WH_DNA-bd_sf"/>
</dbReference>
<dbReference type="SUPFAM" id="SSF64288">
    <property type="entry name" value="Chorismate lyase-like"/>
    <property type="match status" value="1"/>
</dbReference>
<evidence type="ECO:0000256" key="1">
    <source>
        <dbReference type="ARBA" id="ARBA00023015"/>
    </source>
</evidence>
<keyword evidence="3" id="KW-0804">Transcription</keyword>
<evidence type="ECO:0000256" key="2">
    <source>
        <dbReference type="ARBA" id="ARBA00023125"/>
    </source>
</evidence>
<dbReference type="SMART" id="SM00345">
    <property type="entry name" value="HTH_GNTR"/>
    <property type="match status" value="1"/>
</dbReference>
<dbReference type="SUPFAM" id="SSF46785">
    <property type="entry name" value="Winged helix' DNA-binding domain"/>
    <property type="match status" value="1"/>
</dbReference>
<accession>A0A2I6S8L8</accession>
<evidence type="ECO:0000259" key="4">
    <source>
        <dbReference type="PROSITE" id="PS50949"/>
    </source>
</evidence>
<keyword evidence="6" id="KW-1185">Reference proteome</keyword>
<evidence type="ECO:0000313" key="6">
    <source>
        <dbReference type="Proteomes" id="UP000242205"/>
    </source>
</evidence>
<keyword evidence="1" id="KW-0805">Transcription regulation</keyword>
<dbReference type="Proteomes" id="UP000242205">
    <property type="component" value="Chromosome"/>
</dbReference>
<dbReference type="OrthoDB" id="7173258at2"/>
<dbReference type="GO" id="GO:0003677">
    <property type="term" value="F:DNA binding"/>
    <property type="evidence" value="ECO:0007669"/>
    <property type="project" value="UniProtKB-KW"/>
</dbReference>
<dbReference type="RefSeq" id="WP_102247652.1">
    <property type="nucleotide sequence ID" value="NZ_CP025682.1"/>
</dbReference>
<dbReference type="PANTHER" id="PTHR44846">
    <property type="entry name" value="MANNOSYL-D-GLYCERATE TRANSPORT/METABOLISM SYSTEM REPRESSOR MNGR-RELATED"/>
    <property type="match status" value="1"/>
</dbReference>
<dbReference type="CDD" id="cd07377">
    <property type="entry name" value="WHTH_GntR"/>
    <property type="match status" value="1"/>
</dbReference>
<dbReference type="PROSITE" id="PS50949">
    <property type="entry name" value="HTH_GNTR"/>
    <property type="match status" value="1"/>
</dbReference>
<sequence length="261" mass="29661">MEAMTDRAAEIVRRIPREGSRQTKHVQLRMAIKESIKQGVWRPGEKLPTETELADSLPFSLGTIQRCFRDLVDEGIVVRKRGHGTFIPPRIKELFDPWHMRFLADDGKSFLPVYAHVLRRFTITGHGRWSEHLGQRSEKILRIDRRMQIGEEFSVYARFYACIDRVATLAERPIESLHSANIKKLIAAEFNTQLATARHYIEQATIPVPGCLAIGVPVGTTAILVSCTAFFGSGPAVYYQEFFVPPTRRKLFLESRLGLGL</sequence>
<evidence type="ECO:0000313" key="5">
    <source>
        <dbReference type="EMBL" id="AUN95604.1"/>
    </source>
</evidence>
<dbReference type="KEGG" id="atw:C0099_12095"/>
<dbReference type="InterPro" id="IPR028978">
    <property type="entry name" value="Chorismate_lyase_/UTRA_dom_sf"/>
</dbReference>
<reference evidence="5 6" key="1">
    <citation type="submission" date="2018-01" db="EMBL/GenBank/DDBJ databases">
        <authorList>
            <person name="Fu G.-Y."/>
        </authorList>
    </citation>
    <scope>NUCLEOTIDE SEQUENCE [LARGE SCALE GENOMIC DNA]</scope>
    <source>
        <strain evidence="5 6">SY39</strain>
    </source>
</reference>
<dbReference type="GO" id="GO:0045892">
    <property type="term" value="P:negative regulation of DNA-templated transcription"/>
    <property type="evidence" value="ECO:0007669"/>
    <property type="project" value="TreeGrafter"/>
</dbReference>
<dbReference type="InterPro" id="IPR036388">
    <property type="entry name" value="WH-like_DNA-bd_sf"/>
</dbReference>
<evidence type="ECO:0000256" key="3">
    <source>
        <dbReference type="ARBA" id="ARBA00023163"/>
    </source>
</evidence>
<name>A0A2I6S8L8_9RHOO</name>
<gene>
    <name evidence="5" type="ORF">C0099_12095</name>
</gene>
<dbReference type="Gene3D" id="3.40.1410.10">
    <property type="entry name" value="Chorismate lyase-like"/>
    <property type="match status" value="1"/>
</dbReference>
<organism evidence="5 6">
    <name type="scientific">Pseudazoarcus pumilus</name>
    <dbReference type="NCBI Taxonomy" id="2067960"/>
    <lineage>
        <taxon>Bacteria</taxon>
        <taxon>Pseudomonadati</taxon>
        <taxon>Pseudomonadota</taxon>
        <taxon>Betaproteobacteria</taxon>
        <taxon>Rhodocyclales</taxon>
        <taxon>Zoogloeaceae</taxon>
        <taxon>Pseudazoarcus</taxon>
    </lineage>
</organism>
<proteinExistence type="predicted"/>
<feature type="domain" description="HTH gntR-type" evidence="4">
    <location>
        <begin position="22"/>
        <end position="90"/>
    </location>
</feature>
<protein>
    <submittedName>
        <fullName evidence="5">GntR family transcriptional regulator</fullName>
    </submittedName>
</protein>